<feature type="transmembrane region" description="Helical" evidence="3">
    <location>
        <begin position="309"/>
        <end position="332"/>
    </location>
</feature>
<keyword evidence="5" id="KW-1185">Reference proteome</keyword>
<dbReference type="InterPro" id="IPR036291">
    <property type="entry name" value="NAD(P)-bd_dom_sf"/>
</dbReference>
<keyword evidence="3" id="KW-0812">Transmembrane</keyword>
<accession>A0AAD4LE91</accession>
<sequence>MTTVISDNELFAYAERAKGKVVVLTGGANGIGKEVALAFAKHGSKVVIGDMDVSGAEAVVTSITKNGGEAASTKCNVVNWDDQVALFELAFERYGAIDIVIPNAGINEKEEGVCSGRLTVVNGKPIAPKLTTLDVNLKGVFYTVHLGVHYVKRNRTPDSWKAIVLLGSVASWVGIAKAPQYGASKHGVLGLMRAIDPIVTPDNIRIAAIHPWFADTAILGLPVKLLLAGIPLTPVPRIAGAVFRAATDPDLATSGCPWVLPDDGPVIRVEKEALRAGVYDMLNKRIRRATSLARTIGDWVRLARDLGRIFRPVLVVSVPVVVLAVAVVRGLVTVPF</sequence>
<dbReference type="SUPFAM" id="SSF51735">
    <property type="entry name" value="NAD(P)-binding Rossmann-fold domains"/>
    <property type="match status" value="1"/>
</dbReference>
<dbReference type="PANTHER" id="PTHR43180">
    <property type="entry name" value="3-OXOACYL-(ACYL-CARRIER-PROTEIN) REDUCTASE (AFU_ORTHOLOGUE AFUA_6G11210)"/>
    <property type="match status" value="1"/>
</dbReference>
<dbReference type="PRINTS" id="PR00081">
    <property type="entry name" value="GDHRDH"/>
</dbReference>
<keyword evidence="3" id="KW-0472">Membrane</keyword>
<dbReference type="Pfam" id="PF00106">
    <property type="entry name" value="adh_short"/>
    <property type="match status" value="1"/>
</dbReference>
<dbReference type="GO" id="GO:0016491">
    <property type="term" value="F:oxidoreductase activity"/>
    <property type="evidence" value="ECO:0007669"/>
    <property type="project" value="UniProtKB-KW"/>
</dbReference>
<proteinExistence type="inferred from homology"/>
<evidence type="ECO:0008006" key="6">
    <source>
        <dbReference type="Google" id="ProtNLM"/>
    </source>
</evidence>
<comment type="caution">
    <text evidence="4">The sequence shown here is derived from an EMBL/GenBank/DDBJ whole genome shotgun (WGS) entry which is preliminary data.</text>
</comment>
<dbReference type="Gene3D" id="3.40.50.720">
    <property type="entry name" value="NAD(P)-binding Rossmann-like Domain"/>
    <property type="match status" value="1"/>
</dbReference>
<evidence type="ECO:0000256" key="3">
    <source>
        <dbReference type="SAM" id="Phobius"/>
    </source>
</evidence>
<dbReference type="Proteomes" id="UP001201163">
    <property type="component" value="Unassembled WGS sequence"/>
</dbReference>
<reference evidence="4" key="1">
    <citation type="submission" date="2022-01" db="EMBL/GenBank/DDBJ databases">
        <title>Comparative genomics reveals a dynamic genome evolution in the ectomycorrhizal milk-cap (Lactarius) mushrooms.</title>
        <authorList>
            <consortium name="DOE Joint Genome Institute"/>
            <person name="Lebreton A."/>
            <person name="Tang N."/>
            <person name="Kuo A."/>
            <person name="LaButti K."/>
            <person name="Drula E."/>
            <person name="Barry K."/>
            <person name="Clum A."/>
            <person name="Lipzen A."/>
            <person name="Mousain D."/>
            <person name="Ng V."/>
            <person name="Wang R."/>
            <person name="Wang X."/>
            <person name="Dai Y."/>
            <person name="Henrissat B."/>
            <person name="Grigoriev I.V."/>
            <person name="Guerin-Laguette A."/>
            <person name="Yu F."/>
            <person name="Martin F.M."/>
        </authorList>
    </citation>
    <scope>NUCLEOTIDE SEQUENCE</scope>
    <source>
        <strain evidence="4">QP</strain>
    </source>
</reference>
<protein>
    <recommendedName>
        <fullName evidence="6">NAD(P)-binding protein</fullName>
    </recommendedName>
</protein>
<organism evidence="4 5">
    <name type="scientific">Lactarius akahatsu</name>
    <dbReference type="NCBI Taxonomy" id="416441"/>
    <lineage>
        <taxon>Eukaryota</taxon>
        <taxon>Fungi</taxon>
        <taxon>Dikarya</taxon>
        <taxon>Basidiomycota</taxon>
        <taxon>Agaricomycotina</taxon>
        <taxon>Agaricomycetes</taxon>
        <taxon>Russulales</taxon>
        <taxon>Russulaceae</taxon>
        <taxon>Lactarius</taxon>
    </lineage>
</organism>
<dbReference type="InterPro" id="IPR002347">
    <property type="entry name" value="SDR_fam"/>
</dbReference>
<evidence type="ECO:0000256" key="1">
    <source>
        <dbReference type="ARBA" id="ARBA00006484"/>
    </source>
</evidence>
<evidence type="ECO:0000313" key="5">
    <source>
        <dbReference type="Proteomes" id="UP001201163"/>
    </source>
</evidence>
<dbReference type="EMBL" id="JAKELL010000067">
    <property type="protein sequence ID" value="KAH8985164.1"/>
    <property type="molecule type" value="Genomic_DNA"/>
</dbReference>
<gene>
    <name evidence="4" type="ORF">EDB92DRAFT_2029307</name>
</gene>
<evidence type="ECO:0000313" key="4">
    <source>
        <dbReference type="EMBL" id="KAH8985164.1"/>
    </source>
</evidence>
<dbReference type="PANTHER" id="PTHR43180:SF33">
    <property type="entry name" value="15-HYDROXYPROSTAGLANDIN DEHYDROGENASE [NAD(+)]-LIKE"/>
    <property type="match status" value="1"/>
</dbReference>
<comment type="similarity">
    <text evidence="1">Belongs to the short-chain dehydrogenases/reductases (SDR) family.</text>
</comment>
<keyword evidence="3" id="KW-1133">Transmembrane helix</keyword>
<name>A0AAD4LE91_9AGAM</name>
<dbReference type="AlphaFoldDB" id="A0AAD4LE91"/>
<evidence type="ECO:0000256" key="2">
    <source>
        <dbReference type="ARBA" id="ARBA00023002"/>
    </source>
</evidence>
<keyword evidence="2" id="KW-0560">Oxidoreductase</keyword>